<dbReference type="EMBL" id="KB309137">
    <property type="protein sequence ID" value="ELT95426.1"/>
    <property type="molecule type" value="Genomic_DNA"/>
</dbReference>
<dbReference type="AlphaFoldDB" id="R7TVD3"/>
<reference evidence="6" key="3">
    <citation type="submission" date="2015-06" db="UniProtKB">
        <authorList>
            <consortium name="EnsemblMetazoa"/>
        </authorList>
    </citation>
    <scope>IDENTIFICATION</scope>
</reference>
<dbReference type="HOGENOM" id="CLU_083466_1_0_1"/>
<evidence type="ECO:0000313" key="6">
    <source>
        <dbReference type="EnsemblMetazoa" id="CapteP160818"/>
    </source>
</evidence>
<dbReference type="FunCoup" id="R7TVD3">
    <property type="interactions" value="207"/>
</dbReference>
<dbReference type="SUPFAM" id="SSF110857">
    <property type="entry name" value="Gamma-glutamyl cyclotransferase-like"/>
    <property type="match status" value="1"/>
</dbReference>
<protein>
    <recommendedName>
        <fullName evidence="3">Gamma-glutamylcyclotransferase family protein</fullName>
    </recommendedName>
</protein>
<evidence type="ECO:0000256" key="1">
    <source>
        <dbReference type="ARBA" id="ARBA00008861"/>
    </source>
</evidence>
<dbReference type="OMA" id="NEKLECW"/>
<dbReference type="InterPro" id="IPR039126">
    <property type="entry name" value="GGACT"/>
</dbReference>
<evidence type="ECO:0000256" key="3">
    <source>
        <dbReference type="RuleBase" id="RU367036"/>
    </source>
</evidence>
<reference evidence="5 7" key="2">
    <citation type="journal article" date="2013" name="Nature">
        <title>Insights into bilaterian evolution from three spiralian genomes.</title>
        <authorList>
            <person name="Simakov O."/>
            <person name="Marletaz F."/>
            <person name="Cho S.J."/>
            <person name="Edsinger-Gonzales E."/>
            <person name="Havlak P."/>
            <person name="Hellsten U."/>
            <person name="Kuo D.H."/>
            <person name="Larsson T."/>
            <person name="Lv J."/>
            <person name="Arendt D."/>
            <person name="Savage R."/>
            <person name="Osoegawa K."/>
            <person name="de Jong P."/>
            <person name="Grimwood J."/>
            <person name="Chapman J.A."/>
            <person name="Shapiro H."/>
            <person name="Aerts A."/>
            <person name="Otillar R.P."/>
            <person name="Terry A.Y."/>
            <person name="Boore J.L."/>
            <person name="Grigoriev I.V."/>
            <person name="Lindberg D.R."/>
            <person name="Seaver E.C."/>
            <person name="Weisblat D.A."/>
            <person name="Putnam N.H."/>
            <person name="Rokhsar D.S."/>
        </authorList>
    </citation>
    <scope>NUCLEOTIDE SEQUENCE</scope>
    <source>
        <strain evidence="5 7">I ESC-2004</strain>
    </source>
</reference>
<dbReference type="Pfam" id="PF06094">
    <property type="entry name" value="GGACT"/>
    <property type="match status" value="1"/>
</dbReference>
<name>R7TVD3_CAPTE</name>
<reference evidence="7" key="1">
    <citation type="submission" date="2012-12" db="EMBL/GenBank/DDBJ databases">
        <authorList>
            <person name="Hellsten U."/>
            <person name="Grimwood J."/>
            <person name="Chapman J.A."/>
            <person name="Shapiro H."/>
            <person name="Aerts A."/>
            <person name="Otillar R.P."/>
            <person name="Terry A.Y."/>
            <person name="Boore J.L."/>
            <person name="Simakov O."/>
            <person name="Marletaz F."/>
            <person name="Cho S.-J."/>
            <person name="Edsinger-Gonzales E."/>
            <person name="Havlak P."/>
            <person name="Kuo D.-H."/>
            <person name="Larsson T."/>
            <person name="Lv J."/>
            <person name="Arendt D."/>
            <person name="Savage R."/>
            <person name="Osoegawa K."/>
            <person name="de Jong P."/>
            <person name="Lindberg D.R."/>
            <person name="Seaver E.C."/>
            <person name="Weisblat D.A."/>
            <person name="Putnam N.H."/>
            <person name="Grigoriev I.V."/>
            <person name="Rokhsar D.S."/>
        </authorList>
    </citation>
    <scope>NUCLEOTIDE SEQUENCE</scope>
    <source>
        <strain evidence="7">I ESC-2004</strain>
    </source>
</reference>
<feature type="active site" description="Proton acceptor" evidence="2">
    <location>
        <position position="87"/>
    </location>
</feature>
<dbReference type="CDD" id="cd06661">
    <property type="entry name" value="GGCT_like"/>
    <property type="match status" value="1"/>
</dbReference>
<proteinExistence type="inferred from homology"/>
<dbReference type="EMBL" id="AMQN01002415">
    <property type="status" value="NOT_ANNOTATED_CDS"/>
    <property type="molecule type" value="Genomic_DNA"/>
</dbReference>
<dbReference type="OrthoDB" id="113620at2759"/>
<dbReference type="PANTHER" id="PTHR12510">
    <property type="entry name" value="TROPONIN C-AKIN-1 PROTEIN"/>
    <property type="match status" value="1"/>
</dbReference>
<dbReference type="GO" id="GO:0061929">
    <property type="term" value="F:gamma-glutamylaminecyclotransferase activity"/>
    <property type="evidence" value="ECO:0007669"/>
    <property type="project" value="InterPro"/>
</dbReference>
<evidence type="ECO:0000256" key="2">
    <source>
        <dbReference type="PIRSR" id="PIRSR639126-1"/>
    </source>
</evidence>
<dbReference type="EnsemblMetazoa" id="CapteT160818">
    <property type="protein sequence ID" value="CapteP160818"/>
    <property type="gene ID" value="CapteG160818"/>
</dbReference>
<dbReference type="InterPro" id="IPR013024">
    <property type="entry name" value="GGCT-like"/>
</dbReference>
<feature type="domain" description="Gamma-glutamylcyclotransferase AIG2-like" evidence="4">
    <location>
        <begin position="9"/>
        <end position="119"/>
    </location>
</feature>
<dbReference type="InterPro" id="IPR036568">
    <property type="entry name" value="GGCT-like_sf"/>
</dbReference>
<keyword evidence="7" id="KW-1185">Reference proteome</keyword>
<dbReference type="InterPro" id="IPR009288">
    <property type="entry name" value="AIG2-like_dom"/>
</dbReference>
<gene>
    <name evidence="5" type="ORF">CAPTEDRAFT_160818</name>
</gene>
<evidence type="ECO:0000313" key="5">
    <source>
        <dbReference type="EMBL" id="ELT95426.1"/>
    </source>
</evidence>
<dbReference type="PANTHER" id="PTHR12510:SF4">
    <property type="entry name" value="GAMMA-GLUTAMYLAMINECYCLOTRANSFERASE"/>
    <property type="match status" value="1"/>
</dbReference>
<evidence type="ECO:0000313" key="7">
    <source>
        <dbReference type="Proteomes" id="UP000014760"/>
    </source>
</evidence>
<dbReference type="GO" id="GO:0005829">
    <property type="term" value="C:cytosol"/>
    <property type="evidence" value="ECO:0007669"/>
    <property type="project" value="TreeGrafter"/>
</dbReference>
<accession>R7TVD3</accession>
<dbReference type="STRING" id="283909.R7TVD3"/>
<sequence length="145" mass="16385">MTAKATQLIFIYGTLKKGQPNHPHLCETGHGNIKFIGKAFTEQIFPLIVATKWNLPFLLHKSGHGKIVRGEVYEADSAMVSWLDEFEGHPEVYERDLISVVLEGSASQQSLTCQTYFLKIFPDGLLKKPALDTYTSREEQPYTIQ</sequence>
<evidence type="ECO:0000259" key="4">
    <source>
        <dbReference type="Pfam" id="PF06094"/>
    </source>
</evidence>
<organism evidence="5">
    <name type="scientific">Capitella teleta</name>
    <name type="common">Polychaete worm</name>
    <dbReference type="NCBI Taxonomy" id="283909"/>
    <lineage>
        <taxon>Eukaryota</taxon>
        <taxon>Metazoa</taxon>
        <taxon>Spiralia</taxon>
        <taxon>Lophotrochozoa</taxon>
        <taxon>Annelida</taxon>
        <taxon>Polychaeta</taxon>
        <taxon>Sedentaria</taxon>
        <taxon>Scolecida</taxon>
        <taxon>Capitellidae</taxon>
        <taxon>Capitella</taxon>
    </lineage>
</organism>
<dbReference type="Proteomes" id="UP000014760">
    <property type="component" value="Unassembled WGS sequence"/>
</dbReference>
<comment type="similarity">
    <text evidence="1 3">Belongs to the gamma-glutamylcyclotransferase family.</text>
</comment>
<dbReference type="Gene3D" id="3.10.490.10">
    <property type="entry name" value="Gamma-glutamyl cyclotransferase-like"/>
    <property type="match status" value="1"/>
</dbReference>